<proteinExistence type="inferred from homology"/>
<protein>
    <recommendedName>
        <fullName evidence="5">Peptidase A1 domain-containing protein</fullName>
    </recommendedName>
</protein>
<evidence type="ECO:0000256" key="3">
    <source>
        <dbReference type="RuleBase" id="RU000454"/>
    </source>
</evidence>
<dbReference type="Proteomes" id="UP001527925">
    <property type="component" value="Unassembled WGS sequence"/>
</dbReference>
<feature type="domain" description="Peptidase A1" evidence="5">
    <location>
        <begin position="70"/>
        <end position="378"/>
    </location>
</feature>
<evidence type="ECO:0000256" key="4">
    <source>
        <dbReference type="SAM" id="SignalP"/>
    </source>
</evidence>
<accession>A0ABR4NIY4</accession>
<sequence length="436" mass="44951">MRAVGALVASLALFAGAAQAVNFPDLSGVDPSEALPVTTSKKTLSVPFKSVLRAGAGSASLSATSQAQALFVTVQVGTPPVDVNVLLDTGSPTFWINSALCKTAGCSKTVGKYNPSSSSTASLSTSVLQRKYGDGTSVTCSIYNDNLSIAGVSIPKQPVCVATALDFPNTSGLEGLIGLGPPHQTDPAEVFSYMRSSFPESKVSFYYNRQVAAVEKGVILDNAGEVTFGVPNAARYTGSFNWLPIDPTADHWTVPFTATKVDGSSVRPTSAAIVDTGTTLVYLDSVSFALVNSKMRGLNAGGVYQVDCANVKSFPPITFTLGGVDFTLTWDKQFFVLKNQYCISIFSTIPGFPTLFGAGFIRQFYTSFDYANSTIGFAKLAGDDPTINIPGVGPSGGSGGSGGSGKNSATGMIAGGSIAAAMAGTAFSVFAGAFTL</sequence>
<dbReference type="SUPFAM" id="SSF50630">
    <property type="entry name" value="Acid proteases"/>
    <property type="match status" value="1"/>
</dbReference>
<keyword evidence="7" id="KW-1185">Reference proteome</keyword>
<keyword evidence="3" id="KW-0378">Hydrolase</keyword>
<gene>
    <name evidence="6" type="ORF">HK105_201070</name>
</gene>
<dbReference type="InterPro" id="IPR034164">
    <property type="entry name" value="Pepsin-like_dom"/>
</dbReference>
<dbReference type="Gene3D" id="2.40.70.10">
    <property type="entry name" value="Acid Proteases"/>
    <property type="match status" value="2"/>
</dbReference>
<dbReference type="EMBL" id="JADGIZ020000003">
    <property type="protein sequence ID" value="KAL2919425.1"/>
    <property type="molecule type" value="Genomic_DNA"/>
</dbReference>
<dbReference type="InterPro" id="IPR033121">
    <property type="entry name" value="PEPTIDASE_A1"/>
</dbReference>
<dbReference type="InterPro" id="IPR001461">
    <property type="entry name" value="Aspartic_peptidase_A1"/>
</dbReference>
<keyword evidence="3" id="KW-0645">Protease</keyword>
<evidence type="ECO:0000256" key="2">
    <source>
        <dbReference type="ARBA" id="ARBA00022750"/>
    </source>
</evidence>
<name>A0ABR4NIY4_9FUNG</name>
<comment type="caution">
    <text evidence="6">The sequence shown here is derived from an EMBL/GenBank/DDBJ whole genome shotgun (WGS) entry which is preliminary data.</text>
</comment>
<evidence type="ECO:0000259" key="5">
    <source>
        <dbReference type="PROSITE" id="PS51767"/>
    </source>
</evidence>
<reference evidence="6 7" key="1">
    <citation type="submission" date="2023-09" db="EMBL/GenBank/DDBJ databases">
        <title>Pangenome analysis of Batrachochytrium dendrobatidis and related Chytrids.</title>
        <authorList>
            <person name="Yacoub M.N."/>
            <person name="Stajich J.E."/>
            <person name="James T.Y."/>
        </authorList>
    </citation>
    <scope>NUCLEOTIDE SEQUENCE [LARGE SCALE GENOMIC DNA]</scope>
    <source>
        <strain evidence="6 7">JEL0888</strain>
    </source>
</reference>
<evidence type="ECO:0000313" key="6">
    <source>
        <dbReference type="EMBL" id="KAL2919425.1"/>
    </source>
</evidence>
<dbReference type="PANTHER" id="PTHR47966">
    <property type="entry name" value="BETA-SITE APP-CLEAVING ENZYME, ISOFORM A-RELATED"/>
    <property type="match status" value="1"/>
</dbReference>
<dbReference type="InterPro" id="IPR021109">
    <property type="entry name" value="Peptidase_aspartic_dom_sf"/>
</dbReference>
<dbReference type="CDD" id="cd05471">
    <property type="entry name" value="pepsin_like"/>
    <property type="match status" value="1"/>
</dbReference>
<evidence type="ECO:0000256" key="1">
    <source>
        <dbReference type="ARBA" id="ARBA00007447"/>
    </source>
</evidence>
<dbReference type="PROSITE" id="PS00141">
    <property type="entry name" value="ASP_PROTEASE"/>
    <property type="match status" value="1"/>
</dbReference>
<feature type="chain" id="PRO_5045517955" description="Peptidase A1 domain-containing protein" evidence="4">
    <location>
        <begin position="21"/>
        <end position="436"/>
    </location>
</feature>
<dbReference type="PROSITE" id="PS51767">
    <property type="entry name" value="PEPTIDASE_A1"/>
    <property type="match status" value="1"/>
</dbReference>
<evidence type="ECO:0000313" key="7">
    <source>
        <dbReference type="Proteomes" id="UP001527925"/>
    </source>
</evidence>
<organism evidence="6 7">
    <name type="scientific">Polyrhizophydium stewartii</name>
    <dbReference type="NCBI Taxonomy" id="2732419"/>
    <lineage>
        <taxon>Eukaryota</taxon>
        <taxon>Fungi</taxon>
        <taxon>Fungi incertae sedis</taxon>
        <taxon>Chytridiomycota</taxon>
        <taxon>Chytridiomycota incertae sedis</taxon>
        <taxon>Chytridiomycetes</taxon>
        <taxon>Rhizophydiales</taxon>
        <taxon>Rhizophydiales incertae sedis</taxon>
        <taxon>Polyrhizophydium</taxon>
    </lineage>
</organism>
<dbReference type="PRINTS" id="PR00792">
    <property type="entry name" value="PEPSIN"/>
</dbReference>
<keyword evidence="4" id="KW-0732">Signal</keyword>
<dbReference type="InterPro" id="IPR001969">
    <property type="entry name" value="Aspartic_peptidase_AS"/>
</dbReference>
<comment type="similarity">
    <text evidence="1 3">Belongs to the peptidase A1 family.</text>
</comment>
<dbReference type="Pfam" id="PF00026">
    <property type="entry name" value="Asp"/>
    <property type="match status" value="1"/>
</dbReference>
<dbReference type="PANTHER" id="PTHR47966:SF51">
    <property type="entry name" value="BETA-SITE APP-CLEAVING ENZYME, ISOFORM A-RELATED"/>
    <property type="match status" value="1"/>
</dbReference>
<keyword evidence="2 3" id="KW-0064">Aspartyl protease</keyword>
<feature type="signal peptide" evidence="4">
    <location>
        <begin position="1"/>
        <end position="20"/>
    </location>
</feature>